<dbReference type="InterPro" id="IPR036291">
    <property type="entry name" value="NAD(P)-bd_dom_sf"/>
</dbReference>
<dbReference type="PANTHER" id="PTHR43833:SF8">
    <property type="entry name" value="TRK SYSTEM POTASSIUM UPTAKE PROTEIN TRKA"/>
    <property type="match status" value="1"/>
</dbReference>
<keyword evidence="2" id="KW-0630">Potassium</keyword>
<sequence>MYIIIAGCGRIGSNLAKDLLDDGHDLVIVDRDKQRLDLLGTGLNATRILGIEYDLDILREAGIENADVFLALTQNDSINITACQVAKDIFNVNTVVAKVADVSKEHIYKSLNIQYINPIKLGIEALKSRI</sequence>
<dbReference type="GO" id="GO:0005886">
    <property type="term" value="C:plasma membrane"/>
    <property type="evidence" value="ECO:0007669"/>
    <property type="project" value="InterPro"/>
</dbReference>
<reference evidence="4 5" key="1">
    <citation type="submission" date="2016-10" db="EMBL/GenBank/DDBJ databases">
        <authorList>
            <person name="de Groot N.N."/>
        </authorList>
    </citation>
    <scope>NUCLEOTIDE SEQUENCE [LARGE SCALE GENOMIC DNA]</scope>
    <source>
        <strain evidence="4 5">DSM 797</strain>
    </source>
</reference>
<evidence type="ECO:0000256" key="1">
    <source>
        <dbReference type="ARBA" id="ARBA00022538"/>
    </source>
</evidence>
<dbReference type="SUPFAM" id="SSF51735">
    <property type="entry name" value="NAD(P)-binding Rossmann-fold domains"/>
    <property type="match status" value="1"/>
</dbReference>
<dbReference type="RefSeq" id="WP_092725734.1">
    <property type="nucleotide sequence ID" value="NZ_FNGW01000004.1"/>
</dbReference>
<keyword evidence="1" id="KW-0633">Potassium transport</keyword>
<dbReference type="PROSITE" id="PS51201">
    <property type="entry name" value="RCK_N"/>
    <property type="match status" value="1"/>
</dbReference>
<evidence type="ECO:0000313" key="5">
    <source>
        <dbReference type="Proteomes" id="UP000199068"/>
    </source>
</evidence>
<keyword evidence="5" id="KW-1185">Reference proteome</keyword>
<dbReference type="InterPro" id="IPR003148">
    <property type="entry name" value="RCK_N"/>
</dbReference>
<dbReference type="STRING" id="1121325.SAMN04515677_104333"/>
<feature type="domain" description="RCK N-terminal" evidence="3">
    <location>
        <begin position="1"/>
        <end position="120"/>
    </location>
</feature>
<dbReference type="InterPro" id="IPR050721">
    <property type="entry name" value="Trk_Ktr_HKT_K-transport"/>
</dbReference>
<dbReference type="AlphaFoldDB" id="A0A1G9PFJ2"/>
<evidence type="ECO:0000256" key="2">
    <source>
        <dbReference type="ARBA" id="ARBA00022958"/>
    </source>
</evidence>
<dbReference type="Proteomes" id="UP000199068">
    <property type="component" value="Unassembled WGS sequence"/>
</dbReference>
<dbReference type="PANTHER" id="PTHR43833">
    <property type="entry name" value="POTASSIUM CHANNEL PROTEIN 2-RELATED-RELATED"/>
    <property type="match status" value="1"/>
</dbReference>
<accession>A0A1G9PFJ2</accession>
<dbReference type="EMBL" id="FNGW01000004">
    <property type="protein sequence ID" value="SDL97333.1"/>
    <property type="molecule type" value="Genomic_DNA"/>
</dbReference>
<dbReference type="Gene3D" id="3.40.50.720">
    <property type="entry name" value="NAD(P)-binding Rossmann-like Domain"/>
    <property type="match status" value="1"/>
</dbReference>
<evidence type="ECO:0000313" key="4">
    <source>
        <dbReference type="EMBL" id="SDL97333.1"/>
    </source>
</evidence>
<keyword evidence="1" id="KW-0813">Transport</keyword>
<dbReference type="Pfam" id="PF02254">
    <property type="entry name" value="TrkA_N"/>
    <property type="match status" value="1"/>
</dbReference>
<dbReference type="InterPro" id="IPR006036">
    <property type="entry name" value="K_uptake_TrkA"/>
</dbReference>
<evidence type="ECO:0000259" key="3">
    <source>
        <dbReference type="PROSITE" id="PS51201"/>
    </source>
</evidence>
<organism evidence="4 5">
    <name type="scientific">Romboutsia lituseburensis DSM 797</name>
    <dbReference type="NCBI Taxonomy" id="1121325"/>
    <lineage>
        <taxon>Bacteria</taxon>
        <taxon>Bacillati</taxon>
        <taxon>Bacillota</taxon>
        <taxon>Clostridia</taxon>
        <taxon>Peptostreptococcales</taxon>
        <taxon>Peptostreptococcaceae</taxon>
        <taxon>Romboutsia</taxon>
    </lineage>
</organism>
<name>A0A1G9PFJ2_9FIRM</name>
<gene>
    <name evidence="4" type="ORF">SAMN04515677_104333</name>
</gene>
<dbReference type="GO" id="GO:0015079">
    <property type="term" value="F:potassium ion transmembrane transporter activity"/>
    <property type="evidence" value="ECO:0007669"/>
    <property type="project" value="InterPro"/>
</dbReference>
<proteinExistence type="predicted"/>
<protein>
    <submittedName>
        <fullName evidence="4">TrkA-N domain-containing protein</fullName>
    </submittedName>
</protein>
<dbReference type="PRINTS" id="PR00335">
    <property type="entry name" value="KUPTAKETRKA"/>
</dbReference>
<keyword evidence="1" id="KW-0406">Ion transport</keyword>